<protein>
    <submittedName>
        <fullName evidence="1">Acyl carrier protein</fullName>
    </submittedName>
</protein>
<keyword evidence="2" id="KW-1185">Reference proteome</keyword>
<proteinExistence type="predicted"/>
<accession>A0ACD5A9D1</accession>
<organism evidence="1 2">
    <name type="scientific">Streptomyces citrinus</name>
    <dbReference type="NCBI Taxonomy" id="3118173"/>
    <lineage>
        <taxon>Bacteria</taxon>
        <taxon>Bacillati</taxon>
        <taxon>Actinomycetota</taxon>
        <taxon>Actinomycetes</taxon>
        <taxon>Kitasatosporales</taxon>
        <taxon>Streptomycetaceae</taxon>
        <taxon>Streptomyces</taxon>
    </lineage>
</organism>
<dbReference type="EMBL" id="CP146022">
    <property type="protein sequence ID" value="WWQ62473.1"/>
    <property type="molecule type" value="Genomic_DNA"/>
</dbReference>
<reference evidence="1" key="1">
    <citation type="journal article" date="2025" name="Int. J. Syst. Evol. Microbiol.">
        <title>Streptomyces citrinus sp. nov., with yellow diffusible pigment.</title>
        <authorList>
            <person name="He Y."/>
            <person name="Yang E."/>
            <person name="Xu J."/>
            <person name="Sun Y."/>
            <person name="Sun L."/>
        </authorList>
    </citation>
    <scope>NUCLEOTIDE SEQUENCE</scope>
    <source>
        <strain evidence="1">Q6</strain>
    </source>
</reference>
<dbReference type="Proteomes" id="UP001432251">
    <property type="component" value="Chromosome"/>
</dbReference>
<evidence type="ECO:0000313" key="1">
    <source>
        <dbReference type="EMBL" id="WWQ62473.1"/>
    </source>
</evidence>
<name>A0ACD5A9D1_9ACTN</name>
<evidence type="ECO:0000313" key="2">
    <source>
        <dbReference type="Proteomes" id="UP001432251"/>
    </source>
</evidence>
<gene>
    <name evidence="1" type="ORF">V2W30_03220</name>
</gene>
<sequence length="85" mass="9293">MSTITLNDLRQILAVCAGEDEDTAFDGTDLDTPFTDLGYDSLAMLETAAHVTQRFGVEIDDTELSDLRTPRQFLDGVNEVLARAA</sequence>